<dbReference type="EMBL" id="MG011691">
    <property type="protein sequence ID" value="AVK76937.1"/>
    <property type="molecule type" value="Genomic_DNA"/>
</dbReference>
<gene>
    <name evidence="3" type="ORF">pmac_cds_249</name>
</gene>
<feature type="region of interest" description="Disordered" evidence="1">
    <location>
        <begin position="246"/>
        <end position="265"/>
    </location>
</feature>
<feature type="compositionally biased region" description="Acidic residues" evidence="1">
    <location>
        <begin position="305"/>
        <end position="320"/>
    </location>
</feature>
<feature type="compositionally biased region" description="Basic and acidic residues" evidence="1">
    <location>
        <begin position="388"/>
        <end position="400"/>
    </location>
</feature>
<protein>
    <recommendedName>
        <fullName evidence="4">Transmembrane protein</fullName>
    </recommendedName>
</protein>
<feature type="compositionally biased region" description="Polar residues" evidence="1">
    <location>
        <begin position="322"/>
        <end position="347"/>
    </location>
</feature>
<feature type="region of interest" description="Disordered" evidence="1">
    <location>
        <begin position="1"/>
        <end position="20"/>
    </location>
</feature>
<feature type="region of interest" description="Disordered" evidence="1">
    <location>
        <begin position="293"/>
        <end position="437"/>
    </location>
</feature>
<dbReference type="Proteomes" id="UP000249758">
    <property type="component" value="Segment"/>
</dbReference>
<feature type="compositionally biased region" description="Polar residues" evidence="1">
    <location>
        <begin position="1"/>
        <end position="12"/>
    </location>
</feature>
<evidence type="ECO:0000256" key="2">
    <source>
        <dbReference type="SAM" id="Phobius"/>
    </source>
</evidence>
<proteinExistence type="predicted"/>
<keyword evidence="2" id="KW-1133">Transmembrane helix</keyword>
<keyword evidence="2" id="KW-0812">Transmembrane</keyword>
<evidence type="ECO:0000256" key="1">
    <source>
        <dbReference type="SAM" id="MobiDB-lite"/>
    </source>
</evidence>
<feature type="compositionally biased region" description="Basic and acidic residues" evidence="1">
    <location>
        <begin position="367"/>
        <end position="380"/>
    </location>
</feature>
<name>A0A2U7UES0_9VIRU</name>
<feature type="region of interest" description="Disordered" evidence="1">
    <location>
        <begin position="453"/>
        <end position="482"/>
    </location>
</feature>
<dbReference type="RefSeq" id="YP_009480933.1">
    <property type="nucleotide sequence ID" value="NC_037665.1"/>
</dbReference>
<organism evidence="3">
    <name type="scientific">Pandoravirus macleodensis</name>
    <dbReference type="NCBI Taxonomy" id="2107707"/>
    <lineage>
        <taxon>Viruses</taxon>
        <taxon>Pandoravirus</taxon>
    </lineage>
</organism>
<dbReference type="KEGG" id="vg:36841392"/>
<evidence type="ECO:0000313" key="3">
    <source>
        <dbReference type="EMBL" id="AVK76937.1"/>
    </source>
</evidence>
<keyword evidence="2" id="KW-0472">Membrane</keyword>
<sequence>MYATGSISSSGNDGVGHIGSPTLPASRPLCIPVRFQPLGGTSSSARWMGGTGALAAAASTLPLPLDDSGSSGGDDNYSPPIGMRYETDGMCAADVDVATGLSAMPSSVDTASTTMSAPTARPWLWPVVGALLLVLVLCGGGAAWMVWQKRQRARSSGDAPVTGDASRGVAAPGVAGASSGLATVAAPMSPLPQAPVYFAQDGTLAAQPPSMPLDPPAQTGATLPTSWTRTAAAAGHWTQPLAQPAMSVGVGSPAQQQPHQQQYRDQAIATVPGQGQARGTYVMVERPPLRMRNVTSATRRAAVYSDDDDDDDDYGGDDNVVEGNSHNSGRQNARRVSTQSRGVSRSDSWTRRAPPPRQMAASPQESHYGEDAMVRPELLRHSTWSRGADVDARPKGRDMDDNNNAGGDTMQLRQHPRPARPANDNGDDDDNDSLIDGVADYWADAERARQTYFASPQERAAHAMSLGPRAYSPDGTPMPLRG</sequence>
<accession>A0A2U7UES0</accession>
<feature type="compositionally biased region" description="Low complexity" evidence="1">
    <location>
        <begin position="255"/>
        <end position="265"/>
    </location>
</feature>
<reference evidence="3" key="1">
    <citation type="journal article" date="2018" name="Nat. Commun.">
        <title>Diversity and evolution of the emerging Pandoraviridae family.</title>
        <authorList>
            <person name="Legendre M."/>
            <person name="Fabre E."/>
            <person name="Poirot O."/>
            <person name="Jeudy S."/>
            <person name="Lartigue A."/>
            <person name="Alempic J.M."/>
            <person name="Beucher L."/>
            <person name="Philippe N."/>
            <person name="Bertaux L."/>
            <person name="Christo-Foroux E."/>
            <person name="Labadie K."/>
            <person name="Coute Y."/>
            <person name="Abergel C."/>
            <person name="Claverie J.M."/>
        </authorList>
    </citation>
    <scope>NUCLEOTIDE SEQUENCE [LARGE SCALE GENOMIC DNA]</scope>
    <source>
        <strain evidence="3">Macleodensis</strain>
    </source>
</reference>
<feature type="transmembrane region" description="Helical" evidence="2">
    <location>
        <begin position="123"/>
        <end position="147"/>
    </location>
</feature>
<evidence type="ECO:0008006" key="4">
    <source>
        <dbReference type="Google" id="ProtNLM"/>
    </source>
</evidence>
<dbReference type="GeneID" id="36841392"/>